<evidence type="ECO:0008006" key="4">
    <source>
        <dbReference type="Google" id="ProtNLM"/>
    </source>
</evidence>
<keyword evidence="1" id="KW-0472">Membrane</keyword>
<keyword evidence="1" id="KW-1133">Transmembrane helix</keyword>
<dbReference type="OrthoDB" id="8681001at2"/>
<dbReference type="EMBL" id="CP021111">
    <property type="protein sequence ID" value="ARP95824.1"/>
    <property type="molecule type" value="Genomic_DNA"/>
</dbReference>
<evidence type="ECO:0000256" key="1">
    <source>
        <dbReference type="SAM" id="Phobius"/>
    </source>
</evidence>
<feature type="transmembrane region" description="Helical" evidence="1">
    <location>
        <begin position="27"/>
        <end position="48"/>
    </location>
</feature>
<gene>
    <name evidence="2" type="ORF">CAL15_16425</name>
</gene>
<accession>A0A1W6ZG69</accession>
<dbReference type="Proteomes" id="UP000194161">
    <property type="component" value="Chromosome"/>
</dbReference>
<dbReference type="AlphaFoldDB" id="A0A1W6ZG69"/>
<sequence>MMAGKLAGIMRIPTHRPPLHLARRQRGAALAESAAALGVVLLMGLAAMEAMHWQLMRQLAYAALTEAARAGATGHAHPSVIAQAFEAALLPRYASPGGTDEAMQTLRSALARTAASAGMAPWRIVVARPGAQAYADFAQRDLKLPAAAAALPAMRNEYQAEQHAGNIARGLPDGKGPRSGLTIFQANTLQLRLRYLLEPLSPPARLLLQALAGLPGPDGGLCARRAWAAGVLPLRIELTMDMQSHPVLWPDGLHSQVGTTEDAC</sequence>
<evidence type="ECO:0000313" key="3">
    <source>
        <dbReference type="Proteomes" id="UP000194161"/>
    </source>
</evidence>
<proteinExistence type="predicted"/>
<evidence type="ECO:0000313" key="2">
    <source>
        <dbReference type="EMBL" id="ARP95824.1"/>
    </source>
</evidence>
<dbReference type="STRING" id="463040.CAL15_16425"/>
<dbReference type="RefSeq" id="WP_086079584.1">
    <property type="nucleotide sequence ID" value="NZ_CP021111.1"/>
</dbReference>
<name>A0A1W6ZG69_9BORD</name>
<dbReference type="KEGG" id="bgm:CAL15_16425"/>
<keyword evidence="3" id="KW-1185">Reference proteome</keyword>
<keyword evidence="1" id="KW-0812">Transmembrane</keyword>
<reference evidence="2 3" key="1">
    <citation type="submission" date="2017-05" db="EMBL/GenBank/DDBJ databases">
        <title>Complete and WGS of Bordetella genogroups.</title>
        <authorList>
            <person name="Spilker T."/>
            <person name="LiPuma J."/>
        </authorList>
    </citation>
    <scope>NUCLEOTIDE SEQUENCE [LARGE SCALE GENOMIC DNA]</scope>
    <source>
        <strain evidence="2 3">AU7206</strain>
    </source>
</reference>
<protein>
    <recommendedName>
        <fullName evidence="4">Pilus assembly protein TadE</fullName>
    </recommendedName>
</protein>
<organism evidence="2 3">
    <name type="scientific">Bordetella genomosp. 13</name>
    <dbReference type="NCBI Taxonomy" id="463040"/>
    <lineage>
        <taxon>Bacteria</taxon>
        <taxon>Pseudomonadati</taxon>
        <taxon>Pseudomonadota</taxon>
        <taxon>Betaproteobacteria</taxon>
        <taxon>Burkholderiales</taxon>
        <taxon>Alcaligenaceae</taxon>
        <taxon>Bordetella</taxon>
    </lineage>
</organism>